<accession>A0ACD0P076</accession>
<proteinExistence type="predicted"/>
<dbReference type="Proteomes" id="UP000245626">
    <property type="component" value="Unassembled WGS sequence"/>
</dbReference>
<name>A0ACD0P076_9BASI</name>
<gene>
    <name evidence="1" type="ORF">IE53DRAFT_342303</name>
</gene>
<keyword evidence="2" id="KW-1185">Reference proteome</keyword>
<reference evidence="1 2" key="1">
    <citation type="journal article" date="2018" name="Mol. Biol. Evol.">
        <title>Broad Genomic Sampling Reveals a Smut Pathogenic Ancestry of the Fungal Clade Ustilaginomycotina.</title>
        <authorList>
            <person name="Kijpornyongpan T."/>
            <person name="Mondo S.J."/>
            <person name="Barry K."/>
            <person name="Sandor L."/>
            <person name="Lee J."/>
            <person name="Lipzen A."/>
            <person name="Pangilinan J."/>
            <person name="LaButti K."/>
            <person name="Hainaut M."/>
            <person name="Henrissat B."/>
            <person name="Grigoriev I.V."/>
            <person name="Spatafora J.W."/>
            <person name="Aime M.C."/>
        </authorList>
    </citation>
    <scope>NUCLEOTIDE SEQUENCE [LARGE SCALE GENOMIC DNA]</scope>
    <source>
        <strain evidence="1 2">SA 807</strain>
    </source>
</reference>
<sequence>MTGSLQGYPGRSWWRKVPFVSTRPRPFLSAFSSQDDRCKLSPEYGSGLLSQLSFSWLDDLLTVGYTRPLDEQDLFKLGQEKASKLTGDRLLRSFDERWSRQRSRSVQIDHQDKQEGNPPPPPPPPPPPTVRVFGLWELPILVLAMNDVISSFFWLGGLMKLLSDVGTITSPLLVRSIIDFITDSYQARSSEGVESPSIGKGLALALTLLVTQALIVLLNVHAFYRGFGSGILLRSSLIHAIFSRSMRLSNRSRSANRLSVGKLVTFISSDVTRIDYSCQFFHMAWTCAVQVLICIALLIWSLGYSSLPGIAILILFSPIQTQLTKRLFSLRKRSMIWTERRNKAIDECISGIRLIKQFAWESHYLQKVRQLRVKEMAFLRNRLFLRSFNLALAFATPTLASVISFITYSATGHDLEPGVIFSSLSFFQLLRTPLQFLPISWNALVDAKNASDRLSVIFTSDEQPKHYELDLDLDVALKVEHATFEWEEGKDLDDGPPAQMQNTPFTLEDVNLTIPRGSLCVVIGSVGSGKSSFINALAGEMRKVEGTLKHGGSLGVCSQTAWIQSSTIRDNILFGRPFDAAKYQTVLDKCCLLKDLEMFSDGDMTVVGEKGLSLSGGQKQRINLARTLYHDDDIVLLDDCFSALDTHVGKRVFEGVILGEMGSKTRVLSTHSLHLLKKGQVDQVILLENGRIKEQGLLEDLLSSRAVKGEIFRLFTSHSSKQDLHDLEKDDGEEEEKGILGEGKGPDVDPGDEDQDVPIKGSTGSTGKEDHKAGSPIMQAEERNTGSVTVQTYYKYFSSAPLHFLLPLFCFAVLVFQGSTIMSPVWLLWWQEKHFELPQGVYMGLYAIIGMLQSVGLLCMGLIFGLFTVYSSIHLHDGALESVLRAPFSFFDTTPQGRITHRFSKDMDSLDNVIGEAIRTFVGTVVQVVGCIVLIAILTPWFLIAVAVLLLAFVWTGMYYRSSARELRRLDALLRSKMHEHFSESLNGQLTIRSFSEVDQFESEVGKRIDDQNRAYWLSMSCQRWLSLRLDLLGSLLVFAVALVAVLTRFEISPGETGVALSYILTAQSIFGWMIRHSAEVENNMNAVERVIHYNSSLPREPAPFQPEADSTLPKDWPSQGRILFHRVQASYRPGLPPVLRGVSFEILPGEKVAVCGRTGAGKSTLVTTLLRIMEISSGRIEIDGVDISTLGLERLRRSISLIPQDATLFSGTLRYNLDPTGESDDATLWDALRRVCLISEAHGQVPTETDTSTLTEPTEKVPVAESGATPDLHLEMSIHEDGSNLSVGQRCLVSMARALVKRSRIVILDEATASIDFETDQKIQKVLREDLRECTTLTVAHRLNTVVGYADKVCVMDQGEIVEVGKPEDLYQREDSIFRSMCQSSHLEFVEGRWN</sequence>
<organism evidence="1 2">
    <name type="scientific">Violaceomyces palustris</name>
    <dbReference type="NCBI Taxonomy" id="1673888"/>
    <lineage>
        <taxon>Eukaryota</taxon>
        <taxon>Fungi</taxon>
        <taxon>Dikarya</taxon>
        <taxon>Basidiomycota</taxon>
        <taxon>Ustilaginomycotina</taxon>
        <taxon>Ustilaginomycetes</taxon>
        <taxon>Violaceomycetales</taxon>
        <taxon>Violaceomycetaceae</taxon>
        <taxon>Violaceomyces</taxon>
    </lineage>
</organism>
<evidence type="ECO:0000313" key="1">
    <source>
        <dbReference type="EMBL" id="PWN51467.1"/>
    </source>
</evidence>
<evidence type="ECO:0000313" key="2">
    <source>
        <dbReference type="Proteomes" id="UP000245626"/>
    </source>
</evidence>
<dbReference type="EMBL" id="KZ819841">
    <property type="protein sequence ID" value="PWN51467.1"/>
    <property type="molecule type" value="Genomic_DNA"/>
</dbReference>
<protein>
    <submittedName>
        <fullName evidence="1">ABC transporter</fullName>
    </submittedName>
</protein>